<proteinExistence type="predicted"/>
<dbReference type="FunCoup" id="A0A2I2YGI8">
    <property type="interactions" value="296"/>
</dbReference>
<organism evidence="6 7">
    <name type="scientific">Gorilla gorilla gorilla</name>
    <name type="common">Western lowland gorilla</name>
    <dbReference type="NCBI Taxonomy" id="9595"/>
    <lineage>
        <taxon>Eukaryota</taxon>
        <taxon>Metazoa</taxon>
        <taxon>Chordata</taxon>
        <taxon>Craniata</taxon>
        <taxon>Vertebrata</taxon>
        <taxon>Euteleostomi</taxon>
        <taxon>Mammalia</taxon>
        <taxon>Eutheria</taxon>
        <taxon>Euarchontoglires</taxon>
        <taxon>Primates</taxon>
        <taxon>Haplorrhini</taxon>
        <taxon>Catarrhini</taxon>
        <taxon>Hominidae</taxon>
        <taxon>Gorilla</taxon>
    </lineage>
</organism>
<sequence>DVVMTQSPLSLPVTLGQPASISCRSSQSLVYSDGNTYLNWFQQKPGQSPRRLIYKVSNRDSGVPDRFSGSGSGTDFTLKISRVEAEDVGVYYCMQGTHVPPTVVQL</sequence>
<dbReference type="InterPro" id="IPR007110">
    <property type="entry name" value="Ig-like_dom"/>
</dbReference>
<dbReference type="GO" id="GO:0002250">
    <property type="term" value="P:adaptive immune response"/>
    <property type="evidence" value="ECO:0007669"/>
    <property type="project" value="UniProtKB-KW"/>
</dbReference>
<evidence type="ECO:0000256" key="1">
    <source>
        <dbReference type="ARBA" id="ARBA00022859"/>
    </source>
</evidence>
<dbReference type="Pfam" id="PF07686">
    <property type="entry name" value="V-set"/>
    <property type="match status" value="1"/>
</dbReference>
<dbReference type="InterPro" id="IPR013783">
    <property type="entry name" value="Ig-like_fold"/>
</dbReference>
<dbReference type="InterPro" id="IPR036179">
    <property type="entry name" value="Ig-like_dom_sf"/>
</dbReference>
<dbReference type="InterPro" id="IPR050150">
    <property type="entry name" value="IgV_Light_Chain"/>
</dbReference>
<evidence type="ECO:0000256" key="3">
    <source>
        <dbReference type="ARBA" id="ARBA00023319"/>
    </source>
</evidence>
<reference evidence="6" key="2">
    <citation type="submission" date="2025-08" db="UniProtKB">
        <authorList>
            <consortium name="Ensembl"/>
        </authorList>
    </citation>
    <scope>IDENTIFICATION</scope>
</reference>
<dbReference type="Bgee" id="ENSGGOG00000038247">
    <property type="expression patterns" value="Expressed in liver and 1 other cell type or tissue"/>
</dbReference>
<name>A0A2I2YGI8_GORGO</name>
<dbReference type="InterPro" id="IPR003599">
    <property type="entry name" value="Ig_sub"/>
</dbReference>
<dbReference type="GeneTree" id="ENSGT00940000163554"/>
<evidence type="ECO:0000256" key="4">
    <source>
        <dbReference type="ARBA" id="ARBA00043265"/>
    </source>
</evidence>
<keyword evidence="2" id="KW-1064">Adaptive immunity</keyword>
<evidence type="ECO:0000259" key="5">
    <source>
        <dbReference type="PROSITE" id="PS50835"/>
    </source>
</evidence>
<dbReference type="GO" id="GO:0006955">
    <property type="term" value="P:immune response"/>
    <property type="evidence" value="ECO:0000318"/>
    <property type="project" value="GO_Central"/>
</dbReference>
<keyword evidence="1" id="KW-0391">Immunity</keyword>
<dbReference type="PROSITE" id="PS50835">
    <property type="entry name" value="IG_LIKE"/>
    <property type="match status" value="1"/>
</dbReference>
<reference evidence="6" key="3">
    <citation type="submission" date="2025-09" db="UniProtKB">
        <authorList>
            <consortium name="Ensembl"/>
        </authorList>
    </citation>
    <scope>IDENTIFICATION</scope>
</reference>
<keyword evidence="4" id="KW-1280">Immunoglobulin</keyword>
<evidence type="ECO:0000313" key="6">
    <source>
        <dbReference type="Ensembl" id="ENSGGOP00000034039.1"/>
    </source>
</evidence>
<dbReference type="GO" id="GO:0005886">
    <property type="term" value="C:plasma membrane"/>
    <property type="evidence" value="ECO:0007669"/>
    <property type="project" value="UniProtKB-ARBA"/>
</dbReference>
<keyword evidence="3" id="KW-0393">Immunoglobulin domain</keyword>
<dbReference type="Gene3D" id="2.60.40.10">
    <property type="entry name" value="Immunoglobulins"/>
    <property type="match status" value="1"/>
</dbReference>
<dbReference type="SMART" id="SM00409">
    <property type="entry name" value="IG"/>
    <property type="match status" value="1"/>
</dbReference>
<dbReference type="GO" id="GO:0005576">
    <property type="term" value="C:extracellular region"/>
    <property type="evidence" value="ECO:0007669"/>
    <property type="project" value="UniProtKB-ARBA"/>
</dbReference>
<evidence type="ECO:0000256" key="2">
    <source>
        <dbReference type="ARBA" id="ARBA00023130"/>
    </source>
</evidence>
<dbReference type="GO" id="GO:0019814">
    <property type="term" value="C:immunoglobulin complex"/>
    <property type="evidence" value="ECO:0000318"/>
    <property type="project" value="GO_Central"/>
</dbReference>
<dbReference type="AlphaFoldDB" id="A0A2I2YGI8"/>
<evidence type="ECO:0000313" key="7">
    <source>
        <dbReference type="Proteomes" id="UP000001519"/>
    </source>
</evidence>
<dbReference type="Ensembl" id="ENSGGOT00000063709.1">
    <property type="protein sequence ID" value="ENSGGOP00000034039.1"/>
    <property type="gene ID" value="ENSGGOG00000038247.1"/>
</dbReference>
<reference evidence="6" key="1">
    <citation type="journal article" date="2012" name="Nature">
        <title>Insights into hominid evolution from the gorilla genome sequence.</title>
        <authorList>
            <person name="Scally A."/>
            <person name="Dutheil J.Y."/>
            <person name="Hillier L.W."/>
            <person name="Jordan G.E."/>
            <person name="Goodhead I."/>
            <person name="Herrero J."/>
            <person name="Hobolth A."/>
            <person name="Lappalainen T."/>
            <person name="Mailund T."/>
            <person name="Marques-Bonet T."/>
            <person name="McCarthy S."/>
            <person name="Montgomery S.H."/>
            <person name="Schwalie P.C."/>
            <person name="Tang Y.A."/>
            <person name="Ward M.C."/>
            <person name="Xue Y."/>
            <person name="Yngvadottir B."/>
            <person name="Alkan C."/>
            <person name="Andersen L.N."/>
            <person name="Ayub Q."/>
            <person name="Ball E.V."/>
            <person name="Beal K."/>
            <person name="Bradley B.J."/>
            <person name="Chen Y."/>
            <person name="Clee C.M."/>
            <person name="Fitzgerald S."/>
            <person name="Graves T.A."/>
            <person name="Gu Y."/>
            <person name="Heath P."/>
            <person name="Heger A."/>
            <person name="Karakoc E."/>
            <person name="Kolb-Kokocinski A."/>
            <person name="Laird G.K."/>
            <person name="Lunter G."/>
            <person name="Meader S."/>
            <person name="Mort M."/>
            <person name="Mullikin J.C."/>
            <person name="Munch K."/>
            <person name="O'Connor T.D."/>
            <person name="Phillips A.D."/>
            <person name="Prado-Martinez J."/>
            <person name="Rogers A.S."/>
            <person name="Sajjadian S."/>
            <person name="Schmidt D."/>
            <person name="Shaw K."/>
            <person name="Simpson J.T."/>
            <person name="Stenson P.D."/>
            <person name="Turner D.J."/>
            <person name="Vigilant L."/>
            <person name="Vilella A.J."/>
            <person name="Whitener W."/>
            <person name="Zhu B."/>
            <person name="Cooper D.N."/>
            <person name="de Jong P."/>
            <person name="Dermitzakis E.T."/>
            <person name="Eichler E.E."/>
            <person name="Flicek P."/>
            <person name="Goldman N."/>
            <person name="Mundy N.I."/>
            <person name="Ning Z."/>
            <person name="Odom D.T."/>
            <person name="Ponting C.P."/>
            <person name="Quail M.A."/>
            <person name="Ryder O.A."/>
            <person name="Searle S.M."/>
            <person name="Warren W.C."/>
            <person name="Wilson R.K."/>
            <person name="Schierup M.H."/>
            <person name="Rogers J."/>
            <person name="Tyler-Smith C."/>
            <person name="Durbin R."/>
        </authorList>
    </citation>
    <scope>NUCLEOTIDE SEQUENCE [LARGE SCALE GENOMIC DNA]</scope>
</reference>
<dbReference type="Proteomes" id="UP000001519">
    <property type="component" value="Unplaced"/>
</dbReference>
<protein>
    <recommendedName>
        <fullName evidence="5">Ig-like domain-containing protein</fullName>
    </recommendedName>
</protein>
<dbReference type="InterPro" id="IPR013106">
    <property type="entry name" value="Ig_V-set"/>
</dbReference>
<dbReference type="PANTHER" id="PTHR23267">
    <property type="entry name" value="IMMUNOGLOBULIN LIGHT CHAIN"/>
    <property type="match status" value="1"/>
</dbReference>
<keyword evidence="7" id="KW-1185">Reference proteome</keyword>
<feature type="domain" description="Ig-like" evidence="5">
    <location>
        <begin position="1"/>
        <end position="93"/>
    </location>
</feature>
<dbReference type="SUPFAM" id="SSF48726">
    <property type="entry name" value="Immunoglobulin"/>
    <property type="match status" value="1"/>
</dbReference>
<dbReference type="SMART" id="SM00406">
    <property type="entry name" value="IGv"/>
    <property type="match status" value="1"/>
</dbReference>
<dbReference type="FunFam" id="2.60.40.10:FF:000365">
    <property type="entry name" value="If kappa light chain"/>
    <property type="match status" value="1"/>
</dbReference>
<accession>A0A2I2YGI8</accession>
<dbReference type="OMA" id="SWIQQRP"/>
<dbReference type="InParanoid" id="A0A2I2YGI8"/>